<reference evidence="1" key="1">
    <citation type="submission" date="2022-04" db="EMBL/GenBank/DDBJ databases">
        <title>Genome of the entomopathogenic fungus Entomophthora muscae.</title>
        <authorList>
            <person name="Elya C."/>
            <person name="Lovett B.R."/>
            <person name="Lee E."/>
            <person name="Macias A.M."/>
            <person name="Hajek A.E."/>
            <person name="De Bivort B.L."/>
            <person name="Kasson M.T."/>
            <person name="De Fine Licht H.H."/>
            <person name="Stajich J.E."/>
        </authorList>
    </citation>
    <scope>NUCLEOTIDE SEQUENCE</scope>
    <source>
        <strain evidence="1">Berkeley</strain>
    </source>
</reference>
<name>A0ACC2UGM8_9FUNG</name>
<evidence type="ECO:0000313" key="1">
    <source>
        <dbReference type="EMBL" id="KAJ9085532.1"/>
    </source>
</evidence>
<organism evidence="1 2">
    <name type="scientific">Entomophthora muscae</name>
    <dbReference type="NCBI Taxonomy" id="34485"/>
    <lineage>
        <taxon>Eukaryota</taxon>
        <taxon>Fungi</taxon>
        <taxon>Fungi incertae sedis</taxon>
        <taxon>Zoopagomycota</taxon>
        <taxon>Entomophthoromycotina</taxon>
        <taxon>Entomophthoromycetes</taxon>
        <taxon>Entomophthorales</taxon>
        <taxon>Entomophthoraceae</taxon>
        <taxon>Entomophthora</taxon>
    </lineage>
</organism>
<protein>
    <submittedName>
        <fullName evidence="1">rRNA biogenesis protein rrp36</fullName>
    </submittedName>
</protein>
<keyword evidence="2" id="KW-1185">Reference proteome</keyword>
<evidence type="ECO:0000313" key="2">
    <source>
        <dbReference type="Proteomes" id="UP001165960"/>
    </source>
</evidence>
<dbReference type="EMBL" id="QTSX02000757">
    <property type="protein sequence ID" value="KAJ9085532.1"/>
    <property type="molecule type" value="Genomic_DNA"/>
</dbReference>
<dbReference type="Proteomes" id="UP001165960">
    <property type="component" value="Unassembled WGS sequence"/>
</dbReference>
<comment type="caution">
    <text evidence="1">The sequence shown here is derived from an EMBL/GenBank/DDBJ whole genome shotgun (WGS) entry which is preliminary data.</text>
</comment>
<accession>A0ACC2UGM8</accession>
<proteinExistence type="predicted"/>
<sequence length="189" mass="22317">MSAQPSNNDIPKKKTKKSSNKPIEITATRPVGRFRQVVDLPSKNIRDPRFDHFCGKFNEDLFKKSYHFVEDVKKQELEDLKHTIKKTKDASAAKNLQNKLDRELTRMRSEKDTEARAALKRKVKKEEQELIKKGKKPFYLKKSALRQIELTEKFNEAKGKSNFDKVLEKRRKRNATKEHKLVPFKRHQE</sequence>
<gene>
    <name evidence="1" type="primary">RRP36_2</name>
    <name evidence="1" type="ORF">DSO57_1012992</name>
</gene>